<gene>
    <name evidence="8" type="ORF">J2Z22_004249</name>
</gene>
<dbReference type="RefSeq" id="WP_025697080.1">
    <property type="nucleotide sequence ID" value="NZ_JAUSUY010000024.1"/>
</dbReference>
<sequence length="537" mass="62350">MKVLIVDDEKHVREAIRYFVPWEQYDVSDIYEATNGQEAMDIILEQQPAVVFTDMRMPLMDGAELLEWLHRCSPYTKTIVISGYQDFNYVKPAIVYGGVDYLLKPLNRKQLISAAERAFQKWKEEKRERERTFHQNIRLNVLRPLYWDKTLSDLVNGTITFQDLEEALFEELGLPKNAKRCRIAVISLQSSGGRLLQRFQGDIQLTSFVLANVCNEIVSLRKLGFAFRYWHEGTDVAVLFWDEVDEAERLLLEINESVKRAYGIPLDIGLSTVLPFPERLCAAFTEAREGLAERNLLQTGNRIHPYRKERSEAALDEGDRTAALLENLRLSLLSGDAERIVRRLEEWTDSVAGSSMLTLNGLKDREARLRHVLTRWRQEWSGSEAGSDDEPPFPGGMDESGNFSIERWKEGIKSYLLIMVGESKLSRTSDSRLIREIRDYLDKNYQQEITLQHIADRFFLSRENVSRKFKQVTGENLSDYLTNLRIDRAKELLHNSELRLSRIAELVGYEDEKYFSRVFKKATGQTPREFRKRDEEG</sequence>
<keyword evidence="2" id="KW-0238">DNA-binding</keyword>
<dbReference type="Pfam" id="PF00072">
    <property type="entry name" value="Response_reg"/>
    <property type="match status" value="1"/>
</dbReference>
<organism evidence="8 9">
    <name type="scientific">Paenibacillus forsythiae</name>
    <dbReference type="NCBI Taxonomy" id="365616"/>
    <lineage>
        <taxon>Bacteria</taxon>
        <taxon>Bacillati</taxon>
        <taxon>Bacillota</taxon>
        <taxon>Bacilli</taxon>
        <taxon>Bacillales</taxon>
        <taxon>Paenibacillaceae</taxon>
        <taxon>Paenibacillus</taxon>
    </lineage>
</organism>
<accession>A0ABU3HDU1</accession>
<dbReference type="InterPro" id="IPR009057">
    <property type="entry name" value="Homeodomain-like_sf"/>
</dbReference>
<dbReference type="SMART" id="SM00448">
    <property type="entry name" value="REC"/>
    <property type="match status" value="1"/>
</dbReference>
<evidence type="ECO:0000313" key="9">
    <source>
        <dbReference type="Proteomes" id="UP001248709"/>
    </source>
</evidence>
<feature type="modified residue" description="4-aspartylphosphate" evidence="4">
    <location>
        <position position="54"/>
    </location>
</feature>
<evidence type="ECO:0000256" key="1">
    <source>
        <dbReference type="ARBA" id="ARBA00023015"/>
    </source>
</evidence>
<evidence type="ECO:0000256" key="4">
    <source>
        <dbReference type="PROSITE-ProRule" id="PRU00169"/>
    </source>
</evidence>
<dbReference type="PROSITE" id="PS50110">
    <property type="entry name" value="RESPONSE_REGULATORY"/>
    <property type="match status" value="1"/>
</dbReference>
<feature type="domain" description="Response regulatory" evidence="7">
    <location>
        <begin position="2"/>
        <end position="119"/>
    </location>
</feature>
<dbReference type="EMBL" id="JAUSUY010000024">
    <property type="protein sequence ID" value="MDT3428656.1"/>
    <property type="molecule type" value="Genomic_DNA"/>
</dbReference>
<dbReference type="PANTHER" id="PTHR43280">
    <property type="entry name" value="ARAC-FAMILY TRANSCRIPTIONAL REGULATOR"/>
    <property type="match status" value="1"/>
</dbReference>
<dbReference type="Gene3D" id="1.10.10.60">
    <property type="entry name" value="Homeodomain-like"/>
    <property type="match status" value="2"/>
</dbReference>
<dbReference type="InterPro" id="IPR018062">
    <property type="entry name" value="HTH_AraC-typ_CS"/>
</dbReference>
<dbReference type="InterPro" id="IPR001789">
    <property type="entry name" value="Sig_transdc_resp-reg_receiver"/>
</dbReference>
<protein>
    <submittedName>
        <fullName evidence="8">Two-component system response regulator YesN</fullName>
    </submittedName>
</protein>
<dbReference type="SMART" id="SM00342">
    <property type="entry name" value="HTH_ARAC"/>
    <property type="match status" value="1"/>
</dbReference>
<name>A0ABU3HDU1_9BACL</name>
<keyword evidence="1" id="KW-0805">Transcription regulation</keyword>
<dbReference type="Pfam" id="PF12833">
    <property type="entry name" value="HTH_18"/>
    <property type="match status" value="1"/>
</dbReference>
<dbReference type="CDD" id="cd17536">
    <property type="entry name" value="REC_YesN-like"/>
    <property type="match status" value="1"/>
</dbReference>
<evidence type="ECO:0000256" key="3">
    <source>
        <dbReference type="ARBA" id="ARBA00023163"/>
    </source>
</evidence>
<dbReference type="InterPro" id="IPR020449">
    <property type="entry name" value="Tscrpt_reg_AraC-type_HTH"/>
</dbReference>
<evidence type="ECO:0000259" key="7">
    <source>
        <dbReference type="PROSITE" id="PS50110"/>
    </source>
</evidence>
<keyword evidence="4" id="KW-0597">Phosphoprotein</keyword>
<evidence type="ECO:0000259" key="6">
    <source>
        <dbReference type="PROSITE" id="PS01124"/>
    </source>
</evidence>
<dbReference type="Proteomes" id="UP001248709">
    <property type="component" value="Unassembled WGS sequence"/>
</dbReference>
<dbReference type="PANTHER" id="PTHR43280:SF2">
    <property type="entry name" value="HTH-TYPE TRANSCRIPTIONAL REGULATOR EXSA"/>
    <property type="match status" value="1"/>
</dbReference>
<feature type="region of interest" description="Disordered" evidence="5">
    <location>
        <begin position="381"/>
        <end position="400"/>
    </location>
</feature>
<dbReference type="SUPFAM" id="SSF46689">
    <property type="entry name" value="Homeodomain-like"/>
    <property type="match status" value="2"/>
</dbReference>
<keyword evidence="9" id="KW-1185">Reference proteome</keyword>
<dbReference type="InterPro" id="IPR018060">
    <property type="entry name" value="HTH_AraC"/>
</dbReference>
<evidence type="ECO:0000313" key="8">
    <source>
        <dbReference type="EMBL" id="MDT3428656.1"/>
    </source>
</evidence>
<keyword evidence="3" id="KW-0804">Transcription</keyword>
<dbReference type="PROSITE" id="PS01124">
    <property type="entry name" value="HTH_ARAC_FAMILY_2"/>
    <property type="match status" value="1"/>
</dbReference>
<dbReference type="InterPro" id="IPR011006">
    <property type="entry name" value="CheY-like_superfamily"/>
</dbReference>
<comment type="caution">
    <text evidence="8">The sequence shown here is derived from an EMBL/GenBank/DDBJ whole genome shotgun (WGS) entry which is preliminary data.</text>
</comment>
<dbReference type="SUPFAM" id="SSF52172">
    <property type="entry name" value="CheY-like"/>
    <property type="match status" value="1"/>
</dbReference>
<dbReference type="PRINTS" id="PR00032">
    <property type="entry name" value="HTHARAC"/>
</dbReference>
<dbReference type="Gene3D" id="3.40.50.2300">
    <property type="match status" value="1"/>
</dbReference>
<evidence type="ECO:0000256" key="5">
    <source>
        <dbReference type="SAM" id="MobiDB-lite"/>
    </source>
</evidence>
<evidence type="ECO:0000256" key="2">
    <source>
        <dbReference type="ARBA" id="ARBA00023125"/>
    </source>
</evidence>
<proteinExistence type="predicted"/>
<dbReference type="PROSITE" id="PS00041">
    <property type="entry name" value="HTH_ARAC_FAMILY_1"/>
    <property type="match status" value="1"/>
</dbReference>
<reference evidence="8 9" key="1">
    <citation type="submission" date="2023-07" db="EMBL/GenBank/DDBJ databases">
        <title>Genomic Encyclopedia of Type Strains, Phase IV (KMG-IV): sequencing the most valuable type-strain genomes for metagenomic binning, comparative biology and taxonomic classification.</title>
        <authorList>
            <person name="Goeker M."/>
        </authorList>
    </citation>
    <scope>NUCLEOTIDE SEQUENCE [LARGE SCALE GENOMIC DNA]</scope>
    <source>
        <strain evidence="8 9">T98</strain>
    </source>
</reference>
<feature type="domain" description="HTH araC/xylS-type" evidence="6">
    <location>
        <begin position="435"/>
        <end position="533"/>
    </location>
</feature>